<dbReference type="AlphaFoldDB" id="A0A1M6M1A0"/>
<feature type="domain" description="Anti-sigma factor NepR" evidence="1">
    <location>
        <begin position="20"/>
        <end position="44"/>
    </location>
</feature>
<accession>A0A1M6M1A0</accession>
<dbReference type="RefSeq" id="WP_245818332.1">
    <property type="nucleotide sequence ID" value="NZ_FQZF01000020.1"/>
</dbReference>
<protein>
    <recommendedName>
        <fullName evidence="1">Anti-sigma factor NepR domain-containing protein</fullName>
    </recommendedName>
</protein>
<evidence type="ECO:0000259" key="1">
    <source>
        <dbReference type="Pfam" id="PF18557"/>
    </source>
</evidence>
<dbReference type="Pfam" id="PF18557">
    <property type="entry name" value="NepR"/>
    <property type="match status" value="1"/>
</dbReference>
<dbReference type="STRING" id="198092.SAMN02745194_03312"/>
<name>A0A1M6M1A0_9PROT</name>
<evidence type="ECO:0000313" key="3">
    <source>
        <dbReference type="Proteomes" id="UP000184387"/>
    </source>
</evidence>
<evidence type="ECO:0000313" key="2">
    <source>
        <dbReference type="EMBL" id="SHJ77215.1"/>
    </source>
</evidence>
<reference evidence="2 3" key="1">
    <citation type="submission" date="2016-11" db="EMBL/GenBank/DDBJ databases">
        <authorList>
            <person name="Jaros S."/>
            <person name="Januszkiewicz K."/>
            <person name="Wedrychowicz H."/>
        </authorList>
    </citation>
    <scope>NUCLEOTIDE SEQUENCE [LARGE SCALE GENOMIC DNA]</scope>
    <source>
        <strain evidence="2 3">DSM 14916</strain>
    </source>
</reference>
<dbReference type="Proteomes" id="UP000184387">
    <property type="component" value="Unassembled WGS sequence"/>
</dbReference>
<proteinExistence type="predicted"/>
<keyword evidence="3" id="KW-1185">Reference proteome</keyword>
<gene>
    <name evidence="2" type="ORF">SAMN02745194_03312</name>
</gene>
<dbReference type="InterPro" id="IPR041649">
    <property type="entry name" value="NepR"/>
</dbReference>
<sequence length="49" mass="5653">MGNGRGQAAPETAFDLWLQRGLHQMFDDVMREPIPEELLRLIEQDRSQG</sequence>
<dbReference type="EMBL" id="FQZF01000020">
    <property type="protein sequence ID" value="SHJ77215.1"/>
    <property type="molecule type" value="Genomic_DNA"/>
</dbReference>
<organism evidence="2 3">
    <name type="scientific">Muricoccus roseus</name>
    <dbReference type="NCBI Taxonomy" id="198092"/>
    <lineage>
        <taxon>Bacteria</taxon>
        <taxon>Pseudomonadati</taxon>
        <taxon>Pseudomonadota</taxon>
        <taxon>Alphaproteobacteria</taxon>
        <taxon>Acetobacterales</taxon>
        <taxon>Roseomonadaceae</taxon>
        <taxon>Muricoccus</taxon>
    </lineage>
</organism>